<evidence type="ECO:0000256" key="4">
    <source>
        <dbReference type="ARBA" id="ARBA00022729"/>
    </source>
</evidence>
<dbReference type="AlphaFoldDB" id="A0A1C3UV55"/>
<keyword evidence="4 7" id="KW-0732">Signal</keyword>
<keyword evidence="6" id="KW-0186">Copper</keyword>
<name>A0A1C3UV55_9HYPH</name>
<dbReference type="GO" id="GO:0005886">
    <property type="term" value="C:plasma membrane"/>
    <property type="evidence" value="ECO:0007669"/>
    <property type="project" value="TreeGrafter"/>
</dbReference>
<evidence type="ECO:0000313" key="9">
    <source>
        <dbReference type="EMBL" id="SCB19370.1"/>
    </source>
</evidence>
<dbReference type="NCBIfam" id="NF033814">
    <property type="entry name" value="copper_CopC"/>
    <property type="match status" value="1"/>
</dbReference>
<evidence type="ECO:0000256" key="7">
    <source>
        <dbReference type="SAM" id="SignalP"/>
    </source>
</evidence>
<dbReference type="PANTHER" id="PTHR34820">
    <property type="entry name" value="INNER MEMBRANE PROTEIN YEBZ"/>
    <property type="match status" value="1"/>
</dbReference>
<dbReference type="Proteomes" id="UP000199205">
    <property type="component" value="Unassembled WGS sequence"/>
</dbReference>
<dbReference type="EMBL" id="FMAF01000003">
    <property type="protein sequence ID" value="SCB19370.1"/>
    <property type="molecule type" value="Genomic_DNA"/>
</dbReference>
<reference evidence="9 10" key="1">
    <citation type="submission" date="2016-08" db="EMBL/GenBank/DDBJ databases">
        <authorList>
            <person name="Seilhamer J.J."/>
        </authorList>
    </citation>
    <scope>NUCLEOTIDE SEQUENCE [LARGE SCALE GENOMIC DNA]</scope>
    <source>
        <strain evidence="9 10">P1-7</strain>
    </source>
</reference>
<dbReference type="SUPFAM" id="SSF81296">
    <property type="entry name" value="E set domains"/>
    <property type="match status" value="1"/>
</dbReference>
<dbReference type="GO" id="GO:0046688">
    <property type="term" value="P:response to copper ion"/>
    <property type="evidence" value="ECO:0007669"/>
    <property type="project" value="InterPro"/>
</dbReference>
<feature type="domain" description="CopC" evidence="8">
    <location>
        <begin position="25"/>
        <end position="120"/>
    </location>
</feature>
<dbReference type="RefSeq" id="WP_037196411.1">
    <property type="nucleotide sequence ID" value="NZ_FMAF01000003.1"/>
</dbReference>
<gene>
    <name evidence="9" type="ORF">GA0061101_103394</name>
</gene>
<evidence type="ECO:0000256" key="6">
    <source>
        <dbReference type="ARBA" id="ARBA00023008"/>
    </source>
</evidence>
<accession>A0A1C3UV55</accession>
<evidence type="ECO:0000256" key="3">
    <source>
        <dbReference type="ARBA" id="ARBA00022723"/>
    </source>
</evidence>
<dbReference type="GO" id="GO:0042597">
    <property type="term" value="C:periplasmic space"/>
    <property type="evidence" value="ECO:0007669"/>
    <property type="project" value="UniProtKB-SubCell"/>
</dbReference>
<organism evidence="9 10">
    <name type="scientific">Rhizobium lusitanum</name>
    <dbReference type="NCBI Taxonomy" id="293958"/>
    <lineage>
        <taxon>Bacteria</taxon>
        <taxon>Pseudomonadati</taxon>
        <taxon>Pseudomonadota</taxon>
        <taxon>Alphaproteobacteria</taxon>
        <taxon>Hyphomicrobiales</taxon>
        <taxon>Rhizobiaceae</taxon>
        <taxon>Rhizobium/Agrobacterium group</taxon>
        <taxon>Rhizobium</taxon>
    </lineage>
</organism>
<dbReference type="Pfam" id="PF04234">
    <property type="entry name" value="CopC"/>
    <property type="match status" value="1"/>
</dbReference>
<dbReference type="InterPro" id="IPR014755">
    <property type="entry name" value="Cu-Rt/internalin_Ig-like"/>
</dbReference>
<sequence>MHRMKKLLLIAATASIALAGHAFAHAHLKSSVPAADSTVKQAPSELDLTFSEGLNLKFSGVTVTGPDKTVVKTGAATLMDGDATLMVPVSDKLSSGKYTVQWHALSTDGHKTNGSYSFTITP</sequence>
<keyword evidence="5" id="KW-0574">Periplasm</keyword>
<comment type="subcellular location">
    <subcellularLocation>
        <location evidence="1">Periplasm</location>
    </subcellularLocation>
</comment>
<comment type="similarity">
    <text evidence="2">Belongs to the CopC family.</text>
</comment>
<dbReference type="OrthoDB" id="9796814at2"/>
<evidence type="ECO:0000256" key="5">
    <source>
        <dbReference type="ARBA" id="ARBA00022764"/>
    </source>
</evidence>
<protein>
    <recommendedName>
        <fullName evidence="8">CopC domain-containing protein</fullName>
    </recommendedName>
</protein>
<evidence type="ECO:0000256" key="1">
    <source>
        <dbReference type="ARBA" id="ARBA00004418"/>
    </source>
</evidence>
<evidence type="ECO:0000313" key="10">
    <source>
        <dbReference type="Proteomes" id="UP000199205"/>
    </source>
</evidence>
<dbReference type="InterPro" id="IPR047685">
    <property type="entry name" value="CopC-like"/>
</dbReference>
<keyword evidence="3" id="KW-0479">Metal-binding</keyword>
<dbReference type="InterPro" id="IPR014756">
    <property type="entry name" value="Ig_E-set"/>
</dbReference>
<proteinExistence type="inferred from homology"/>
<dbReference type="Gene3D" id="2.60.40.1220">
    <property type="match status" value="1"/>
</dbReference>
<feature type="signal peptide" evidence="7">
    <location>
        <begin position="1"/>
        <end position="24"/>
    </location>
</feature>
<dbReference type="GO" id="GO:0006825">
    <property type="term" value="P:copper ion transport"/>
    <property type="evidence" value="ECO:0007669"/>
    <property type="project" value="InterPro"/>
</dbReference>
<dbReference type="GO" id="GO:0005507">
    <property type="term" value="F:copper ion binding"/>
    <property type="evidence" value="ECO:0007669"/>
    <property type="project" value="InterPro"/>
</dbReference>
<evidence type="ECO:0000256" key="2">
    <source>
        <dbReference type="ARBA" id="ARBA00010509"/>
    </source>
</evidence>
<dbReference type="PANTHER" id="PTHR34820:SF4">
    <property type="entry name" value="INNER MEMBRANE PROTEIN YEBZ"/>
    <property type="match status" value="1"/>
</dbReference>
<dbReference type="InterPro" id="IPR007348">
    <property type="entry name" value="CopC_dom"/>
</dbReference>
<evidence type="ECO:0000259" key="8">
    <source>
        <dbReference type="Pfam" id="PF04234"/>
    </source>
</evidence>
<feature type="chain" id="PRO_5008683517" description="CopC domain-containing protein" evidence="7">
    <location>
        <begin position="25"/>
        <end position="122"/>
    </location>
</feature>
<dbReference type="InterPro" id="IPR032694">
    <property type="entry name" value="CopC/D"/>
</dbReference>